<evidence type="ECO:0000313" key="2">
    <source>
        <dbReference type="Proteomes" id="UP000299102"/>
    </source>
</evidence>
<dbReference type="AlphaFoldDB" id="A0A4C1WHG3"/>
<reference evidence="1 2" key="1">
    <citation type="journal article" date="2019" name="Commun. Biol.">
        <title>The bagworm genome reveals a unique fibroin gene that provides high tensile strength.</title>
        <authorList>
            <person name="Kono N."/>
            <person name="Nakamura H."/>
            <person name="Ohtoshi R."/>
            <person name="Tomita M."/>
            <person name="Numata K."/>
            <person name="Arakawa K."/>
        </authorList>
    </citation>
    <scope>NUCLEOTIDE SEQUENCE [LARGE SCALE GENOMIC DNA]</scope>
</reference>
<dbReference type="EMBL" id="BGZK01000552">
    <property type="protein sequence ID" value="GBP49799.1"/>
    <property type="molecule type" value="Genomic_DNA"/>
</dbReference>
<protein>
    <submittedName>
        <fullName evidence="1">Uncharacterized protein</fullName>
    </submittedName>
</protein>
<sequence>MSDDWMHRRLLGSAQRCIPEGGLARVIFAKTHPPALPSRGIIIDNSPRTNIGGKPTQFNVRNQRPFVSRAYKQPVTAAPRSTYCHDHPFTIPENRAHGLSARKTALNYLGIEDDIFQSCTLSIVNKAITHQLHANTSNRAISIWKETVIWIGRKHHSRLVLNLTISLKDKIQFQATLSFGGLDRRKSRYSYLNNGYLVRQPRHL</sequence>
<accession>A0A4C1WHG3</accession>
<proteinExistence type="predicted"/>
<name>A0A4C1WHG3_EUMVA</name>
<gene>
    <name evidence="1" type="ORF">EVAR_81419_1</name>
</gene>
<comment type="caution">
    <text evidence="1">The sequence shown here is derived from an EMBL/GenBank/DDBJ whole genome shotgun (WGS) entry which is preliminary data.</text>
</comment>
<dbReference type="Proteomes" id="UP000299102">
    <property type="component" value="Unassembled WGS sequence"/>
</dbReference>
<evidence type="ECO:0000313" key="1">
    <source>
        <dbReference type="EMBL" id="GBP49799.1"/>
    </source>
</evidence>
<organism evidence="1 2">
    <name type="scientific">Eumeta variegata</name>
    <name type="common">Bagworm moth</name>
    <name type="synonym">Eumeta japonica</name>
    <dbReference type="NCBI Taxonomy" id="151549"/>
    <lineage>
        <taxon>Eukaryota</taxon>
        <taxon>Metazoa</taxon>
        <taxon>Ecdysozoa</taxon>
        <taxon>Arthropoda</taxon>
        <taxon>Hexapoda</taxon>
        <taxon>Insecta</taxon>
        <taxon>Pterygota</taxon>
        <taxon>Neoptera</taxon>
        <taxon>Endopterygota</taxon>
        <taxon>Lepidoptera</taxon>
        <taxon>Glossata</taxon>
        <taxon>Ditrysia</taxon>
        <taxon>Tineoidea</taxon>
        <taxon>Psychidae</taxon>
        <taxon>Oiketicinae</taxon>
        <taxon>Eumeta</taxon>
    </lineage>
</organism>
<keyword evidence="2" id="KW-1185">Reference proteome</keyword>